<dbReference type="EMBL" id="UINC01001340">
    <property type="protein sequence ID" value="SUZ78082.1"/>
    <property type="molecule type" value="Genomic_DNA"/>
</dbReference>
<dbReference type="InterPro" id="IPR023635">
    <property type="entry name" value="Peptide_deformylase"/>
</dbReference>
<dbReference type="NCBIfam" id="TIGR00079">
    <property type="entry name" value="pept_deformyl"/>
    <property type="match status" value="1"/>
</dbReference>
<accession>A0A381QFI4</accession>
<evidence type="ECO:0008006" key="3">
    <source>
        <dbReference type="Google" id="ProtNLM"/>
    </source>
</evidence>
<proteinExistence type="inferred from homology"/>
<organism evidence="2">
    <name type="scientific">marine metagenome</name>
    <dbReference type="NCBI Taxonomy" id="408172"/>
    <lineage>
        <taxon>unclassified sequences</taxon>
        <taxon>metagenomes</taxon>
        <taxon>ecological metagenomes</taxon>
    </lineage>
</organism>
<dbReference type="PANTHER" id="PTHR10458:SF22">
    <property type="entry name" value="PEPTIDE DEFORMYLASE"/>
    <property type="match status" value="1"/>
</dbReference>
<evidence type="ECO:0000256" key="1">
    <source>
        <dbReference type="ARBA" id="ARBA00010759"/>
    </source>
</evidence>
<dbReference type="PANTHER" id="PTHR10458">
    <property type="entry name" value="PEPTIDE DEFORMYLASE"/>
    <property type="match status" value="1"/>
</dbReference>
<comment type="similarity">
    <text evidence="1">Belongs to the polypeptide deformylase family.</text>
</comment>
<name>A0A381QFI4_9ZZZZ</name>
<sequence length="177" mass="19943">MEIVHYGDPILRKVCKPVEDFSTLSPLLDDMFDTMYEANGIGLAANQVGVDLNLFIIDISDIESEGESIHIFINGKIMDSGGESWFEEGCLSLPEVRLEVKRPEFIEFKYQDESGKEHKQKIDGLLARAIQHEMDHLNGIFIIDRVSSAVKMGVQKELKMIKKGAVTQAKDRKAFVL</sequence>
<dbReference type="GO" id="GO:0042586">
    <property type="term" value="F:peptide deformylase activity"/>
    <property type="evidence" value="ECO:0007669"/>
    <property type="project" value="InterPro"/>
</dbReference>
<dbReference type="PRINTS" id="PR01576">
    <property type="entry name" value="PDEFORMYLASE"/>
</dbReference>
<dbReference type="CDD" id="cd00487">
    <property type="entry name" value="Pep_deformylase"/>
    <property type="match status" value="1"/>
</dbReference>
<dbReference type="NCBIfam" id="NF001159">
    <property type="entry name" value="PRK00150.1-3"/>
    <property type="match status" value="1"/>
</dbReference>
<reference evidence="2" key="1">
    <citation type="submission" date="2018-05" db="EMBL/GenBank/DDBJ databases">
        <authorList>
            <person name="Lanie J.A."/>
            <person name="Ng W.-L."/>
            <person name="Kazmierczak K.M."/>
            <person name="Andrzejewski T.M."/>
            <person name="Davidsen T.M."/>
            <person name="Wayne K.J."/>
            <person name="Tettelin H."/>
            <person name="Glass J.I."/>
            <person name="Rusch D."/>
            <person name="Podicherti R."/>
            <person name="Tsui H.-C.T."/>
            <person name="Winkler M.E."/>
        </authorList>
    </citation>
    <scope>NUCLEOTIDE SEQUENCE</scope>
</reference>
<evidence type="ECO:0000313" key="2">
    <source>
        <dbReference type="EMBL" id="SUZ78082.1"/>
    </source>
</evidence>
<dbReference type="Gene3D" id="3.90.45.10">
    <property type="entry name" value="Peptide deformylase"/>
    <property type="match status" value="1"/>
</dbReference>
<dbReference type="Pfam" id="PF01327">
    <property type="entry name" value="Pep_deformylase"/>
    <property type="match status" value="1"/>
</dbReference>
<dbReference type="PIRSF" id="PIRSF004749">
    <property type="entry name" value="Pep_def"/>
    <property type="match status" value="1"/>
</dbReference>
<gene>
    <name evidence="2" type="ORF">METZ01_LOCUS30936</name>
</gene>
<dbReference type="SUPFAM" id="SSF56420">
    <property type="entry name" value="Peptide deformylase"/>
    <property type="match status" value="1"/>
</dbReference>
<dbReference type="HAMAP" id="MF_00163">
    <property type="entry name" value="Pep_deformylase"/>
    <property type="match status" value="1"/>
</dbReference>
<dbReference type="AlphaFoldDB" id="A0A381QFI4"/>
<protein>
    <recommendedName>
        <fullName evidence="3">Peptide deformylase</fullName>
    </recommendedName>
</protein>
<dbReference type="InterPro" id="IPR036821">
    <property type="entry name" value="Peptide_deformylase_sf"/>
</dbReference>